<dbReference type="OrthoDB" id="9814548at2"/>
<dbReference type="SUPFAM" id="SSF54534">
    <property type="entry name" value="FKBP-like"/>
    <property type="match status" value="1"/>
</dbReference>
<dbReference type="Gene3D" id="3.10.50.40">
    <property type="match status" value="1"/>
</dbReference>
<dbReference type="Proteomes" id="UP000236654">
    <property type="component" value="Unassembled WGS sequence"/>
</dbReference>
<dbReference type="InterPro" id="IPR046357">
    <property type="entry name" value="PPIase_dom_sf"/>
</dbReference>
<feature type="domain" description="PPIase FKBP-type" evidence="7">
    <location>
        <begin position="69"/>
        <end position="152"/>
    </location>
</feature>
<organism evidence="8 9">
    <name type="scientific">Brumimicrobium salinarum</name>
    <dbReference type="NCBI Taxonomy" id="2058658"/>
    <lineage>
        <taxon>Bacteria</taxon>
        <taxon>Pseudomonadati</taxon>
        <taxon>Bacteroidota</taxon>
        <taxon>Flavobacteriia</taxon>
        <taxon>Flavobacteriales</taxon>
        <taxon>Crocinitomicaceae</taxon>
        <taxon>Brumimicrobium</taxon>
    </lineage>
</organism>
<accession>A0A2I0R506</accession>
<evidence type="ECO:0000256" key="6">
    <source>
        <dbReference type="RuleBase" id="RU003915"/>
    </source>
</evidence>
<evidence type="ECO:0000313" key="9">
    <source>
        <dbReference type="Proteomes" id="UP000236654"/>
    </source>
</evidence>
<evidence type="ECO:0000256" key="5">
    <source>
        <dbReference type="PROSITE-ProRule" id="PRU00277"/>
    </source>
</evidence>
<comment type="similarity">
    <text evidence="2 6">Belongs to the FKBP-type PPIase family.</text>
</comment>
<keyword evidence="4 5" id="KW-0413">Isomerase</keyword>
<proteinExistence type="inferred from homology"/>
<evidence type="ECO:0000259" key="7">
    <source>
        <dbReference type="PROSITE" id="PS50059"/>
    </source>
</evidence>
<dbReference type="EMBL" id="PJNI01000002">
    <property type="protein sequence ID" value="PKR81663.1"/>
    <property type="molecule type" value="Genomic_DNA"/>
</dbReference>
<dbReference type="PANTHER" id="PTHR43811">
    <property type="entry name" value="FKBP-TYPE PEPTIDYL-PROLYL CIS-TRANS ISOMERASE FKPA"/>
    <property type="match status" value="1"/>
</dbReference>
<reference evidence="8 9" key="1">
    <citation type="submission" date="2017-12" db="EMBL/GenBank/DDBJ databases">
        <title>The draft genome sequence of Brumimicrobium saltpan LHR20.</title>
        <authorList>
            <person name="Do Z.-J."/>
            <person name="Luo H.-R."/>
        </authorList>
    </citation>
    <scope>NUCLEOTIDE SEQUENCE [LARGE SCALE GENOMIC DNA]</scope>
    <source>
        <strain evidence="8 9">LHR20</strain>
    </source>
</reference>
<dbReference type="AlphaFoldDB" id="A0A2I0R506"/>
<dbReference type="PROSITE" id="PS50059">
    <property type="entry name" value="FKBP_PPIASE"/>
    <property type="match status" value="1"/>
</dbReference>
<dbReference type="InterPro" id="IPR001179">
    <property type="entry name" value="PPIase_FKBP_dom"/>
</dbReference>
<dbReference type="GO" id="GO:0003755">
    <property type="term" value="F:peptidyl-prolyl cis-trans isomerase activity"/>
    <property type="evidence" value="ECO:0007669"/>
    <property type="project" value="UniProtKB-UniRule"/>
</dbReference>
<evidence type="ECO:0000256" key="1">
    <source>
        <dbReference type="ARBA" id="ARBA00000971"/>
    </source>
</evidence>
<dbReference type="EC" id="5.2.1.8" evidence="6"/>
<evidence type="ECO:0000256" key="4">
    <source>
        <dbReference type="ARBA" id="ARBA00023235"/>
    </source>
</evidence>
<comment type="caution">
    <text evidence="8">The sequence shown here is derived from an EMBL/GenBank/DDBJ whole genome shotgun (WGS) entry which is preliminary data.</text>
</comment>
<evidence type="ECO:0000313" key="8">
    <source>
        <dbReference type="EMBL" id="PKR81663.1"/>
    </source>
</evidence>
<comment type="catalytic activity">
    <reaction evidence="1 5 6">
        <text>[protein]-peptidylproline (omega=180) = [protein]-peptidylproline (omega=0)</text>
        <dbReference type="Rhea" id="RHEA:16237"/>
        <dbReference type="Rhea" id="RHEA-COMP:10747"/>
        <dbReference type="Rhea" id="RHEA-COMP:10748"/>
        <dbReference type="ChEBI" id="CHEBI:83833"/>
        <dbReference type="ChEBI" id="CHEBI:83834"/>
        <dbReference type="EC" id="5.2.1.8"/>
    </reaction>
</comment>
<dbReference type="RefSeq" id="WP_101333677.1">
    <property type="nucleotide sequence ID" value="NZ_PJNI01000002.1"/>
</dbReference>
<evidence type="ECO:0000256" key="3">
    <source>
        <dbReference type="ARBA" id="ARBA00023110"/>
    </source>
</evidence>
<gene>
    <name evidence="8" type="ORF">CW751_03815</name>
</gene>
<dbReference type="PROSITE" id="PS51257">
    <property type="entry name" value="PROKAR_LIPOPROTEIN"/>
    <property type="match status" value="1"/>
</dbReference>
<dbReference type="PANTHER" id="PTHR43811:SF19">
    <property type="entry name" value="39 KDA FK506-BINDING NUCLEAR PROTEIN"/>
    <property type="match status" value="1"/>
</dbReference>
<keyword evidence="9" id="KW-1185">Reference proteome</keyword>
<evidence type="ECO:0000256" key="2">
    <source>
        <dbReference type="ARBA" id="ARBA00006577"/>
    </source>
</evidence>
<sequence length="153" mass="17082">MKIIPFLILGLLLFSTACKKKLSSEEQLKADIEIIKDYCKENNLEATETKSGLHYIIEEQGNGNHPFANDNVRVRYKGYTTDNKVFDESDSEGITFNLQNVIKGWTEGIPKFKEGGKGVLLIPSKLAYGEKGNSSIPPNTVLIFDVELLTIVE</sequence>
<protein>
    <recommendedName>
        <fullName evidence="6">Peptidyl-prolyl cis-trans isomerase</fullName>
        <ecNumber evidence="6">5.2.1.8</ecNumber>
    </recommendedName>
</protein>
<dbReference type="Pfam" id="PF00254">
    <property type="entry name" value="FKBP_C"/>
    <property type="match status" value="1"/>
</dbReference>
<keyword evidence="3 5" id="KW-0697">Rotamase</keyword>
<name>A0A2I0R506_9FLAO</name>